<reference evidence="5 7" key="1">
    <citation type="submission" date="2018-09" db="EMBL/GenBank/DDBJ databases">
        <title>Genomic investigation of the strawberry pathogen Phytophthora fragariae indicates pathogenicity is determined by transcriptional variation in three key races.</title>
        <authorList>
            <person name="Adams T.M."/>
            <person name="Armitage A.D."/>
            <person name="Sobczyk M.K."/>
            <person name="Bates H.J."/>
            <person name="Dunwell J.M."/>
            <person name="Nellist C.F."/>
            <person name="Harrison R.J."/>
        </authorList>
    </citation>
    <scope>NUCLEOTIDE SEQUENCE [LARGE SCALE GENOMIC DNA]</scope>
    <source>
        <strain evidence="3 5">SCRP249</strain>
        <strain evidence="2 7">SCRP324</strain>
        <strain evidence="4 6">SCRP333</strain>
    </source>
</reference>
<dbReference type="EMBL" id="QXFU01001177">
    <property type="protein sequence ID" value="KAE9008602.1"/>
    <property type="molecule type" value="Genomic_DNA"/>
</dbReference>
<evidence type="ECO:0000313" key="5">
    <source>
        <dbReference type="Proteomes" id="UP000429607"/>
    </source>
</evidence>
<dbReference type="Proteomes" id="UP000429607">
    <property type="component" value="Unassembled WGS sequence"/>
</dbReference>
<evidence type="ECO:0000313" key="7">
    <source>
        <dbReference type="Proteomes" id="UP000435112"/>
    </source>
</evidence>
<evidence type="ECO:0000313" key="3">
    <source>
        <dbReference type="EMBL" id="KAE9013851.1"/>
    </source>
</evidence>
<evidence type="ECO:0000313" key="2">
    <source>
        <dbReference type="EMBL" id="KAE9008602.1"/>
    </source>
</evidence>
<dbReference type="EMBL" id="QXFV01001145">
    <property type="protein sequence ID" value="KAE9013851.1"/>
    <property type="molecule type" value="Genomic_DNA"/>
</dbReference>
<evidence type="ECO:0000256" key="1">
    <source>
        <dbReference type="SAM" id="MobiDB-lite"/>
    </source>
</evidence>
<organism evidence="3 5">
    <name type="scientific">Phytophthora rubi</name>
    <dbReference type="NCBI Taxonomy" id="129364"/>
    <lineage>
        <taxon>Eukaryota</taxon>
        <taxon>Sar</taxon>
        <taxon>Stramenopiles</taxon>
        <taxon>Oomycota</taxon>
        <taxon>Peronosporomycetes</taxon>
        <taxon>Peronosporales</taxon>
        <taxon>Peronosporaceae</taxon>
        <taxon>Phytophthora</taxon>
    </lineage>
</organism>
<evidence type="ECO:0008006" key="8">
    <source>
        <dbReference type="Google" id="ProtNLM"/>
    </source>
</evidence>
<evidence type="ECO:0000313" key="4">
    <source>
        <dbReference type="EMBL" id="KAE9329250.1"/>
    </source>
</evidence>
<protein>
    <recommendedName>
        <fullName evidence="8">No apical meristem-associated C-terminal domain-containing protein</fullName>
    </recommendedName>
</protein>
<name>A0A6A3L2I9_9STRA</name>
<feature type="region of interest" description="Disordered" evidence="1">
    <location>
        <begin position="178"/>
        <end position="233"/>
    </location>
</feature>
<dbReference type="AlphaFoldDB" id="A0A6A3L2I9"/>
<gene>
    <name evidence="3" type="ORF">PR001_g15286</name>
    <name evidence="2" type="ORF">PR002_g15848</name>
    <name evidence="4" type="ORF">PR003_g15594</name>
</gene>
<dbReference type="Proteomes" id="UP000434957">
    <property type="component" value="Unassembled WGS sequence"/>
</dbReference>
<evidence type="ECO:0000313" key="6">
    <source>
        <dbReference type="Proteomes" id="UP000434957"/>
    </source>
</evidence>
<dbReference type="OrthoDB" id="125168at2759"/>
<dbReference type="Proteomes" id="UP000435112">
    <property type="component" value="Unassembled WGS sequence"/>
</dbReference>
<comment type="caution">
    <text evidence="3">The sequence shown here is derived from an EMBL/GenBank/DDBJ whole genome shotgun (WGS) entry which is preliminary data.</text>
</comment>
<dbReference type="EMBL" id="QXFT01001090">
    <property type="protein sequence ID" value="KAE9329250.1"/>
    <property type="molecule type" value="Genomic_DNA"/>
</dbReference>
<feature type="region of interest" description="Disordered" evidence="1">
    <location>
        <begin position="1"/>
        <end position="30"/>
    </location>
</feature>
<sequence>MAGKKRKTRGSTASLDTVPETSPENFTPEEQERLSRAWIRVIEESAGYEGVLLTRENVNDLNGDIGSSFWEWVRDEYTSTGPDERTRSIEELHSQWISILPSLVEFLTLFCNQWVGSGLSSQDAEASQEVAFSGGQDAFQDKHGYVFPHEITVRLLVHHAKWITLVKPLLMPEENLSEEVPAAKPRKPSGALRGGKRLKTEGGPANDPPVRRVGPRRSDTEAASTGRLDENAEKHKLKVMERQLELDIMTYNEEGLSAEAVEYLRLQRAQILRKIRLQAGQP</sequence>
<keyword evidence="6" id="KW-1185">Reference proteome</keyword>
<proteinExistence type="predicted"/>
<feature type="compositionally biased region" description="Polar residues" evidence="1">
    <location>
        <begin position="10"/>
        <end position="25"/>
    </location>
</feature>
<accession>A0A6A3L2I9</accession>